<dbReference type="InterPro" id="IPR002495">
    <property type="entry name" value="Glyco_trans_8"/>
</dbReference>
<evidence type="ECO:0000256" key="1">
    <source>
        <dbReference type="SAM" id="MobiDB-lite"/>
    </source>
</evidence>
<feature type="compositionally biased region" description="Basic and acidic residues" evidence="1">
    <location>
        <begin position="367"/>
        <end position="398"/>
    </location>
</feature>
<feature type="compositionally biased region" description="Basic and acidic residues" evidence="1">
    <location>
        <begin position="595"/>
        <end position="613"/>
    </location>
</feature>
<dbReference type="EC" id="2.4.1.186" evidence="2"/>
<dbReference type="Proteomes" id="UP001172684">
    <property type="component" value="Unassembled WGS sequence"/>
</dbReference>
<dbReference type="SUPFAM" id="SSF53448">
    <property type="entry name" value="Nucleotide-diphospho-sugar transferases"/>
    <property type="match status" value="1"/>
</dbReference>
<organism evidence="2 3">
    <name type="scientific">Coniosporium apollinis</name>
    <dbReference type="NCBI Taxonomy" id="61459"/>
    <lineage>
        <taxon>Eukaryota</taxon>
        <taxon>Fungi</taxon>
        <taxon>Dikarya</taxon>
        <taxon>Ascomycota</taxon>
        <taxon>Pezizomycotina</taxon>
        <taxon>Dothideomycetes</taxon>
        <taxon>Dothideomycetes incertae sedis</taxon>
        <taxon>Coniosporium</taxon>
    </lineage>
</organism>
<keyword evidence="2" id="KW-0328">Glycosyltransferase</keyword>
<feature type="compositionally biased region" description="Polar residues" evidence="1">
    <location>
        <begin position="446"/>
        <end position="458"/>
    </location>
</feature>
<dbReference type="Gene3D" id="3.90.550.10">
    <property type="entry name" value="Spore Coat Polysaccharide Biosynthesis Protein SpsA, Chain A"/>
    <property type="match status" value="1"/>
</dbReference>
<keyword evidence="2" id="KW-0808">Transferase</keyword>
<dbReference type="GO" id="GO:0008466">
    <property type="term" value="F:glycogenin glucosyltransferase activity"/>
    <property type="evidence" value="ECO:0007669"/>
    <property type="project" value="UniProtKB-EC"/>
</dbReference>
<dbReference type="InterPro" id="IPR050587">
    <property type="entry name" value="GNT1/Glycosyltrans_8"/>
</dbReference>
<reference evidence="2" key="1">
    <citation type="submission" date="2022-10" db="EMBL/GenBank/DDBJ databases">
        <title>Culturing micro-colonial fungi from biological soil crusts in the Mojave desert and describing Neophaeococcomyces mojavensis, and introducing the new genera and species Taxawa tesnikishii.</title>
        <authorList>
            <person name="Kurbessoian T."/>
            <person name="Stajich J.E."/>
        </authorList>
    </citation>
    <scope>NUCLEOTIDE SEQUENCE</scope>
    <source>
        <strain evidence="2">TK_1</strain>
    </source>
</reference>
<dbReference type="Pfam" id="PF01501">
    <property type="entry name" value="Glyco_transf_8"/>
    <property type="match status" value="1"/>
</dbReference>
<feature type="region of interest" description="Disordered" evidence="1">
    <location>
        <begin position="544"/>
        <end position="568"/>
    </location>
</feature>
<evidence type="ECO:0000313" key="3">
    <source>
        <dbReference type="Proteomes" id="UP001172684"/>
    </source>
</evidence>
<sequence>MATYGEDLLMSDSYLPGAAVLAHSLRDAGTKKKLVVLKLYDELIPVDRIANPNPANLYLMGRPDLTFAFTKIALWRQDRFRKIVYLDSDVVVLRAPDELFDIEAPFAAAPDIGWPDAFNTGVMVLSPNMGDYWALQTMASSGDSFDGADQGLLNQYYEHKNWHRISFTYNCTPNAQYQWEPAYRHYKSNISAVHFIGKEKPWSKGRPSGSGPGVYNELLGRWWAVYDRRLKPKAISSSAYGQPSRPSIVAQYVLGENAHPDYKYTPEQQVANAPRAQEPEPERPVMTSERPTSSPGEPAENIDQGIVAPVPTSEQRRFSAPRMEWDATRSAPPAESKPEAADFNPGGQYEFNESKELFHAPAAYPEPPKDMWYEVPESKPKVEERPPPIFPWEKERDVPPPSRVFAEDLPSPTPELAPQPAAESVESGQIGGAASPPSPTPLDEASSFQGFAPSTNVWDTMPDINRYVQNVVDIQQRKNRPRMIGIPAPGVRGEIVSPDAPGVTPQQRRASLILTDFPTEVERPSLPVTPAPRRRSTFWGEERNAEGQLPAAEGVPDQAEWDPTERLEQLRRSSLLEFEHLKQAADTQKMPPLRELPEHSIPRGRDHEAEHHSISAGHPQGFDGASGAGKGGPTAATAPAPAAGATTESAEGDVPVPDKGLAAAAATETGSAVAEKTGEGKAQVEKPTFAAVDFKTAAETGGEESIEDKMQKDVLSPTER</sequence>
<gene>
    <name evidence="2" type="primary">GLG2</name>
    <name evidence="2" type="ORF">H2201_001630</name>
</gene>
<dbReference type="PANTHER" id="PTHR11183">
    <property type="entry name" value="GLYCOGENIN SUBFAMILY MEMBER"/>
    <property type="match status" value="1"/>
</dbReference>
<dbReference type="InterPro" id="IPR029044">
    <property type="entry name" value="Nucleotide-diphossugar_trans"/>
</dbReference>
<feature type="region of interest" description="Disordered" evidence="1">
    <location>
        <begin position="268"/>
        <end position="459"/>
    </location>
</feature>
<evidence type="ECO:0000313" key="2">
    <source>
        <dbReference type="EMBL" id="KAJ9668201.1"/>
    </source>
</evidence>
<accession>A0ABQ9P2L3</accession>
<keyword evidence="3" id="KW-1185">Reference proteome</keyword>
<name>A0ABQ9P2L3_9PEZI</name>
<protein>
    <submittedName>
        <fullName evidence="2">Glycogenin glucosyltransferase</fullName>
        <ecNumber evidence="2">2.4.1.186</ecNumber>
    </submittedName>
</protein>
<comment type="caution">
    <text evidence="2">The sequence shown here is derived from an EMBL/GenBank/DDBJ whole genome shotgun (WGS) entry which is preliminary data.</text>
</comment>
<dbReference type="EMBL" id="JAPDRL010000008">
    <property type="protein sequence ID" value="KAJ9668201.1"/>
    <property type="molecule type" value="Genomic_DNA"/>
</dbReference>
<feature type="region of interest" description="Disordered" evidence="1">
    <location>
        <begin position="583"/>
        <end position="720"/>
    </location>
</feature>
<proteinExistence type="predicted"/>
<feature type="compositionally biased region" description="Low complexity" evidence="1">
    <location>
        <begin position="633"/>
        <end position="649"/>
    </location>
</feature>
<feature type="compositionally biased region" description="Basic and acidic residues" evidence="1">
    <location>
        <begin position="707"/>
        <end position="720"/>
    </location>
</feature>
<dbReference type="CDD" id="cd02537">
    <property type="entry name" value="GT8_Glycogenin"/>
    <property type="match status" value="1"/>
</dbReference>
<feature type="compositionally biased region" description="Low complexity" evidence="1">
    <location>
        <begin position="662"/>
        <end position="675"/>
    </location>
</feature>